<name>A0AAD9LTX7_9PEZI</name>
<evidence type="ECO:0000256" key="1">
    <source>
        <dbReference type="SAM" id="MobiDB-lite"/>
    </source>
</evidence>
<reference evidence="2" key="1">
    <citation type="submission" date="2021-06" db="EMBL/GenBank/DDBJ databases">
        <title>Comparative genomics, transcriptomics and evolutionary studies reveal genomic signatures of adaptation to plant cell wall in hemibiotrophic fungi.</title>
        <authorList>
            <consortium name="DOE Joint Genome Institute"/>
            <person name="Baroncelli R."/>
            <person name="Diaz J.F."/>
            <person name="Benocci T."/>
            <person name="Peng M."/>
            <person name="Battaglia E."/>
            <person name="Haridas S."/>
            <person name="Andreopoulos W."/>
            <person name="Labutti K."/>
            <person name="Pangilinan J."/>
            <person name="Floch G.L."/>
            <person name="Makela M.R."/>
            <person name="Henrissat B."/>
            <person name="Grigoriev I.V."/>
            <person name="Crouch J.A."/>
            <person name="De Vries R.P."/>
            <person name="Sukno S.A."/>
            <person name="Thon M.R."/>
        </authorList>
    </citation>
    <scope>NUCLEOTIDE SEQUENCE</scope>
    <source>
        <strain evidence="2">MAFF235873</strain>
    </source>
</reference>
<organism evidence="2 3">
    <name type="scientific">Colletotrichum zoysiae</name>
    <dbReference type="NCBI Taxonomy" id="1216348"/>
    <lineage>
        <taxon>Eukaryota</taxon>
        <taxon>Fungi</taxon>
        <taxon>Dikarya</taxon>
        <taxon>Ascomycota</taxon>
        <taxon>Pezizomycotina</taxon>
        <taxon>Sordariomycetes</taxon>
        <taxon>Hypocreomycetidae</taxon>
        <taxon>Glomerellales</taxon>
        <taxon>Glomerellaceae</taxon>
        <taxon>Colletotrichum</taxon>
        <taxon>Colletotrichum graminicola species complex</taxon>
    </lineage>
</organism>
<dbReference type="EMBL" id="MU843079">
    <property type="protein sequence ID" value="KAK2021791.1"/>
    <property type="molecule type" value="Genomic_DNA"/>
</dbReference>
<keyword evidence="3" id="KW-1185">Reference proteome</keyword>
<dbReference type="Proteomes" id="UP001232148">
    <property type="component" value="Unassembled WGS sequence"/>
</dbReference>
<evidence type="ECO:0000313" key="3">
    <source>
        <dbReference type="Proteomes" id="UP001232148"/>
    </source>
</evidence>
<comment type="caution">
    <text evidence="2">The sequence shown here is derived from an EMBL/GenBank/DDBJ whole genome shotgun (WGS) entry which is preliminary data.</text>
</comment>
<sequence>MLQPLPPSPSRTSSLAVSNKDRPGRRCQAGIIYFNTQAVSLPPPKQSSRPSRPSRPSRMHGDKPRGGTTYEQGQYRCLRHCTWTAYADGRGRQRACFMQGPSSPEWRANYPSGPKLRIRVRTPFAGTMPRVRGSISGMGPSDSSLAFRRVVYAHAYTRLALASSVDKCTACFDAFVPA</sequence>
<protein>
    <submittedName>
        <fullName evidence="2">Uncharacterized protein</fullName>
    </submittedName>
</protein>
<feature type="region of interest" description="Disordered" evidence="1">
    <location>
        <begin position="1"/>
        <end position="71"/>
    </location>
</feature>
<proteinExistence type="predicted"/>
<evidence type="ECO:0000313" key="2">
    <source>
        <dbReference type="EMBL" id="KAK2021791.1"/>
    </source>
</evidence>
<gene>
    <name evidence="2" type="ORF">LX32DRAFT_229748</name>
</gene>
<dbReference type="AlphaFoldDB" id="A0AAD9LTX7"/>
<accession>A0AAD9LTX7</accession>
<feature type="compositionally biased region" description="Low complexity" evidence="1">
    <location>
        <begin position="46"/>
        <end position="56"/>
    </location>
</feature>